<dbReference type="InterPro" id="IPR027417">
    <property type="entry name" value="P-loop_NTPase"/>
</dbReference>
<dbReference type="GO" id="GO:0005783">
    <property type="term" value="C:endoplasmic reticulum"/>
    <property type="evidence" value="ECO:0007669"/>
    <property type="project" value="TreeGrafter"/>
</dbReference>
<keyword evidence="10" id="KW-1185">Reference proteome</keyword>
<dbReference type="InterPro" id="IPR008803">
    <property type="entry name" value="RHD3/Sey1"/>
</dbReference>
<evidence type="ECO:0000256" key="1">
    <source>
        <dbReference type="ARBA" id="ARBA00022741"/>
    </source>
</evidence>
<dbReference type="EMBL" id="WJXA01000012">
    <property type="protein sequence ID" value="KAF7124580.1"/>
    <property type="molecule type" value="Genomic_DNA"/>
</dbReference>
<keyword evidence="4" id="KW-0342">GTP-binding</keyword>
<evidence type="ECO:0000256" key="6">
    <source>
        <dbReference type="PROSITE-ProRule" id="PRU01052"/>
    </source>
</evidence>
<evidence type="ECO:0000256" key="3">
    <source>
        <dbReference type="ARBA" id="ARBA00022824"/>
    </source>
</evidence>
<keyword evidence="1" id="KW-0547">Nucleotide-binding</keyword>
<keyword evidence="2" id="KW-0378">Hydrolase</keyword>
<evidence type="ECO:0000256" key="4">
    <source>
        <dbReference type="ARBA" id="ARBA00023134"/>
    </source>
</evidence>
<gene>
    <name evidence="9" type="ORF">RHSIM_Rhsim12G0195400</name>
</gene>
<evidence type="ECO:0000256" key="7">
    <source>
        <dbReference type="SAM" id="SignalP"/>
    </source>
</evidence>
<dbReference type="PANTHER" id="PTHR45923">
    <property type="entry name" value="PROTEIN SEY1"/>
    <property type="match status" value="1"/>
</dbReference>
<evidence type="ECO:0000313" key="10">
    <source>
        <dbReference type="Proteomes" id="UP000626092"/>
    </source>
</evidence>
<feature type="chain" id="PRO_5032632060" description="GB1/RHD3-type G domain-containing protein" evidence="7">
    <location>
        <begin position="21"/>
        <end position="167"/>
    </location>
</feature>
<protein>
    <recommendedName>
        <fullName evidence="8">GB1/RHD3-type G domain-containing protein</fullName>
    </recommendedName>
</protein>
<accession>A0A834L9C6</accession>
<dbReference type="GO" id="GO:0003924">
    <property type="term" value="F:GTPase activity"/>
    <property type="evidence" value="ECO:0007669"/>
    <property type="project" value="TreeGrafter"/>
</dbReference>
<dbReference type="SUPFAM" id="SSF52540">
    <property type="entry name" value="P-loop containing nucleoside triphosphate hydrolases"/>
    <property type="match status" value="1"/>
</dbReference>
<keyword evidence="7" id="KW-0732">Signal</keyword>
<comment type="caution">
    <text evidence="9">The sequence shown here is derived from an EMBL/GenBank/DDBJ whole genome shotgun (WGS) entry which is preliminary data.</text>
</comment>
<dbReference type="OrthoDB" id="1597724at2759"/>
<keyword evidence="3" id="KW-0256">Endoplasmic reticulum</keyword>
<feature type="domain" description="GB1/RHD3-type G" evidence="8">
    <location>
        <begin position="81"/>
        <end position="167"/>
    </location>
</feature>
<dbReference type="PANTHER" id="PTHR45923:SF2">
    <property type="entry name" value="PROTEIN SEY1"/>
    <property type="match status" value="1"/>
</dbReference>
<name>A0A834L9C6_RHOSS</name>
<dbReference type="AlphaFoldDB" id="A0A834L9C6"/>
<organism evidence="9 10">
    <name type="scientific">Rhododendron simsii</name>
    <name type="common">Sims's rhododendron</name>
    <dbReference type="NCBI Taxonomy" id="118357"/>
    <lineage>
        <taxon>Eukaryota</taxon>
        <taxon>Viridiplantae</taxon>
        <taxon>Streptophyta</taxon>
        <taxon>Embryophyta</taxon>
        <taxon>Tracheophyta</taxon>
        <taxon>Spermatophyta</taxon>
        <taxon>Magnoliopsida</taxon>
        <taxon>eudicotyledons</taxon>
        <taxon>Gunneridae</taxon>
        <taxon>Pentapetalae</taxon>
        <taxon>asterids</taxon>
        <taxon>Ericales</taxon>
        <taxon>Ericaceae</taxon>
        <taxon>Ericoideae</taxon>
        <taxon>Rhodoreae</taxon>
        <taxon>Rhododendron</taxon>
    </lineage>
</organism>
<sequence>MFLIVCNIYAWFSTISCAEAFGVIPTPLIAGSQQLSSQADKALSMAMGNECFETHLIEEDGTLNLVEFDKFTKKVDLAACELNYVVVSIMGPQSSGKSTLLNHMFGPKFKEMDRRQGRHVLIKLYVKTTRGIWLARCADIEPCTLVMDVEGSDGRERGEISAYVLYA</sequence>
<dbReference type="GO" id="GO:0005525">
    <property type="term" value="F:GTP binding"/>
    <property type="evidence" value="ECO:0007669"/>
    <property type="project" value="UniProtKB-KW"/>
</dbReference>
<dbReference type="Pfam" id="PF05879">
    <property type="entry name" value="RHD3_GTPase"/>
    <property type="match status" value="1"/>
</dbReference>
<evidence type="ECO:0000259" key="8">
    <source>
        <dbReference type="PROSITE" id="PS51715"/>
    </source>
</evidence>
<feature type="signal peptide" evidence="7">
    <location>
        <begin position="1"/>
        <end position="20"/>
    </location>
</feature>
<comment type="similarity">
    <text evidence="6">Belongs to the TRAFAC class dynamin-like GTPase superfamily. GB1/RHD3 GTPase family.</text>
</comment>
<dbReference type="Proteomes" id="UP000626092">
    <property type="component" value="Unassembled WGS sequence"/>
</dbReference>
<dbReference type="PROSITE" id="PS51715">
    <property type="entry name" value="G_GB1_RHD3"/>
    <property type="match status" value="1"/>
</dbReference>
<reference evidence="9" key="1">
    <citation type="submission" date="2019-11" db="EMBL/GenBank/DDBJ databases">
        <authorList>
            <person name="Liu Y."/>
            <person name="Hou J."/>
            <person name="Li T.-Q."/>
            <person name="Guan C.-H."/>
            <person name="Wu X."/>
            <person name="Wu H.-Z."/>
            <person name="Ling F."/>
            <person name="Zhang R."/>
            <person name="Shi X.-G."/>
            <person name="Ren J.-P."/>
            <person name="Chen E.-F."/>
            <person name="Sun J.-M."/>
        </authorList>
    </citation>
    <scope>NUCLEOTIDE SEQUENCE</scope>
    <source>
        <strain evidence="9">Adult_tree_wgs_1</strain>
        <tissue evidence="9">Leaves</tissue>
    </source>
</reference>
<dbReference type="Gene3D" id="3.40.50.300">
    <property type="entry name" value="P-loop containing nucleotide triphosphate hydrolases"/>
    <property type="match status" value="1"/>
</dbReference>
<dbReference type="GO" id="GO:0016320">
    <property type="term" value="P:endoplasmic reticulum membrane fusion"/>
    <property type="evidence" value="ECO:0007669"/>
    <property type="project" value="TreeGrafter"/>
</dbReference>
<evidence type="ECO:0000256" key="2">
    <source>
        <dbReference type="ARBA" id="ARBA00022801"/>
    </source>
</evidence>
<evidence type="ECO:0000256" key="5">
    <source>
        <dbReference type="ARBA" id="ARBA00023136"/>
    </source>
</evidence>
<proteinExistence type="inferred from homology"/>
<evidence type="ECO:0000313" key="9">
    <source>
        <dbReference type="EMBL" id="KAF7124580.1"/>
    </source>
</evidence>
<keyword evidence="5" id="KW-0472">Membrane</keyword>
<dbReference type="InterPro" id="IPR030386">
    <property type="entry name" value="G_GB1_RHD3_dom"/>
</dbReference>